<dbReference type="Gene3D" id="3.30.70.370">
    <property type="match status" value="1"/>
</dbReference>
<name>A0AA42BTU8_9MICO</name>
<dbReference type="GO" id="GO:0006261">
    <property type="term" value="P:DNA-templated DNA replication"/>
    <property type="evidence" value="ECO:0007669"/>
    <property type="project" value="InterPro"/>
</dbReference>
<evidence type="ECO:0000256" key="1">
    <source>
        <dbReference type="ARBA" id="ARBA00012417"/>
    </source>
</evidence>
<feature type="domain" description="DNA-directed DNA polymerase family A palm" evidence="5">
    <location>
        <begin position="452"/>
        <end position="665"/>
    </location>
</feature>
<keyword evidence="7" id="KW-1185">Reference proteome</keyword>
<feature type="compositionally biased region" description="Gly residues" evidence="4">
    <location>
        <begin position="124"/>
        <end position="162"/>
    </location>
</feature>
<keyword evidence="2" id="KW-0235">DNA replication</keyword>
<dbReference type="InterPro" id="IPR002298">
    <property type="entry name" value="DNA_polymerase_A"/>
</dbReference>
<dbReference type="AlphaFoldDB" id="A0AA42BTU8"/>
<dbReference type="GO" id="GO:0004527">
    <property type="term" value="F:exonuclease activity"/>
    <property type="evidence" value="ECO:0007669"/>
    <property type="project" value="UniProtKB-KW"/>
</dbReference>
<dbReference type="SMART" id="SM00482">
    <property type="entry name" value="POLAc"/>
    <property type="match status" value="1"/>
</dbReference>
<feature type="region of interest" description="Disordered" evidence="4">
    <location>
        <begin position="230"/>
        <end position="265"/>
    </location>
</feature>
<dbReference type="Pfam" id="PF00476">
    <property type="entry name" value="DNA_pol_A"/>
    <property type="match status" value="1"/>
</dbReference>
<dbReference type="EMBL" id="JANLCK010000007">
    <property type="protein sequence ID" value="MCS5726830.1"/>
    <property type="molecule type" value="Genomic_DNA"/>
</dbReference>
<keyword evidence="6" id="KW-0269">Exonuclease</keyword>
<feature type="region of interest" description="Disordered" evidence="4">
    <location>
        <begin position="193"/>
        <end position="216"/>
    </location>
</feature>
<comment type="caution">
    <text evidence="6">The sequence shown here is derived from an EMBL/GenBank/DDBJ whole genome shotgun (WGS) entry which is preliminary data.</text>
</comment>
<dbReference type="PANTHER" id="PTHR10133">
    <property type="entry name" value="DNA POLYMERASE I"/>
    <property type="match status" value="1"/>
</dbReference>
<dbReference type="Gene3D" id="1.10.150.20">
    <property type="entry name" value="5' to 3' exonuclease, C-terminal subdomain"/>
    <property type="match status" value="1"/>
</dbReference>
<protein>
    <recommendedName>
        <fullName evidence="1">DNA-directed DNA polymerase</fullName>
        <ecNumber evidence="1">2.7.7.7</ecNumber>
    </recommendedName>
</protein>
<dbReference type="GO" id="GO:0003887">
    <property type="term" value="F:DNA-directed DNA polymerase activity"/>
    <property type="evidence" value="ECO:0007669"/>
    <property type="project" value="UniProtKB-EC"/>
</dbReference>
<feature type="region of interest" description="Disordered" evidence="4">
    <location>
        <begin position="115"/>
        <end position="162"/>
    </location>
</feature>
<proteinExistence type="predicted"/>
<feature type="compositionally biased region" description="Low complexity" evidence="4">
    <location>
        <begin position="248"/>
        <end position="265"/>
    </location>
</feature>
<reference evidence="6" key="1">
    <citation type="submission" date="2022-08" db="EMBL/GenBank/DDBJ databases">
        <authorList>
            <person name="Deng Y."/>
            <person name="Han X.-F."/>
            <person name="Zhang Y.-Q."/>
        </authorList>
    </citation>
    <scope>NUCLEOTIDE SEQUENCE</scope>
    <source>
        <strain evidence="6">CPCC 203407</strain>
    </source>
</reference>
<sequence length="706" mass="73733">MRRTPVTSDYIVVAGTDDGAIELLRAADDAASVGEARSTRLDASEWAAAVAELEREKPRWVWLDTAAWYPRLLAAGVRVERCVDLRLSHAILRTSTLTAGTAFAAAPPSWWDSLRPAIAEPSAGPGGAGQGGAGPGGAGPGGIGPGGAGPGGVGPGGAGSGVAGGGLPRAPFAGAGQPGLGYDPLAAARAREQAGQTTLFDDVLPTAPRRGEGNRAEHARADLAHALQGRAVADRAAQDRAAPDRAAQDLPAPEGSPGPGEAAAPDGAAELLRELRAQRAAVADAATADPAAGRIALLLAAESAGALAAAEMRHVGLPWSPTRHDAVLTDLLGPRPARPDERPARLAELLQRIRVALDDPTANPDSPAELLKSLRRAGLTVSSTRSWELEKIRHPVIEPLLDYKKRARLLTANGWNWLDTWVRDGRFHPTYLPGGVVTGRWASEGGGALQLPKLVRSAVVADPGRVLVVADAAQLEPRILAALAGDRAMAAAGRGRDLYDGIVATGAVDTRPQAKLGMLGAMYGGTTGESGRMLPRLARAFPAAIDFVENAARAGEAGATVSTRLGRTSPRPGDDWLDLRDEASADGATEQLRARARSSARSWGRFTRNFVVQGTAAEWALCWIASVRRRLWAIGGGEGASPLHDRPHLSFFLHDELMVHTPLEHADRVAQELREAAAEAGRLIFGDAPVEFPVTVATVDSYDQAK</sequence>
<evidence type="ECO:0000256" key="3">
    <source>
        <dbReference type="ARBA" id="ARBA00049244"/>
    </source>
</evidence>
<keyword evidence="6" id="KW-0378">Hydrolase</keyword>
<evidence type="ECO:0000256" key="4">
    <source>
        <dbReference type="SAM" id="MobiDB-lite"/>
    </source>
</evidence>
<gene>
    <name evidence="6" type="ORF">N1028_13100</name>
</gene>
<dbReference type="InterPro" id="IPR043502">
    <property type="entry name" value="DNA/RNA_pol_sf"/>
</dbReference>
<dbReference type="NCBIfam" id="NF011538">
    <property type="entry name" value="PRK14975.1-1"/>
    <property type="match status" value="1"/>
</dbReference>
<feature type="compositionally biased region" description="Basic and acidic residues" evidence="4">
    <location>
        <begin position="232"/>
        <end position="247"/>
    </location>
</feature>
<dbReference type="CDD" id="cd06444">
    <property type="entry name" value="DNA_pol_A"/>
    <property type="match status" value="1"/>
</dbReference>
<dbReference type="Proteomes" id="UP001165587">
    <property type="component" value="Unassembled WGS sequence"/>
</dbReference>
<accession>A0AA42BTU8</accession>
<dbReference type="GO" id="GO:0003677">
    <property type="term" value="F:DNA binding"/>
    <property type="evidence" value="ECO:0007669"/>
    <property type="project" value="InterPro"/>
</dbReference>
<evidence type="ECO:0000313" key="6">
    <source>
        <dbReference type="EMBL" id="MCS5726830.1"/>
    </source>
</evidence>
<dbReference type="EC" id="2.7.7.7" evidence="1"/>
<evidence type="ECO:0000313" key="7">
    <source>
        <dbReference type="Proteomes" id="UP001165587"/>
    </source>
</evidence>
<organism evidence="6 7">
    <name type="scientific">Herbiconiux oxytropis</name>
    <dbReference type="NCBI Taxonomy" id="2970915"/>
    <lineage>
        <taxon>Bacteria</taxon>
        <taxon>Bacillati</taxon>
        <taxon>Actinomycetota</taxon>
        <taxon>Actinomycetes</taxon>
        <taxon>Micrococcales</taxon>
        <taxon>Microbacteriaceae</taxon>
        <taxon>Herbiconiux</taxon>
    </lineage>
</organism>
<keyword evidence="6" id="KW-0540">Nuclease</keyword>
<dbReference type="PANTHER" id="PTHR10133:SF27">
    <property type="entry name" value="DNA POLYMERASE NU"/>
    <property type="match status" value="1"/>
</dbReference>
<dbReference type="GO" id="GO:0006302">
    <property type="term" value="P:double-strand break repair"/>
    <property type="evidence" value="ECO:0007669"/>
    <property type="project" value="TreeGrafter"/>
</dbReference>
<evidence type="ECO:0000259" key="5">
    <source>
        <dbReference type="SMART" id="SM00482"/>
    </source>
</evidence>
<dbReference type="RefSeq" id="WP_259529698.1">
    <property type="nucleotide sequence ID" value="NZ_JANLCK010000007.1"/>
</dbReference>
<comment type="catalytic activity">
    <reaction evidence="3">
        <text>DNA(n) + a 2'-deoxyribonucleoside 5'-triphosphate = DNA(n+1) + diphosphate</text>
        <dbReference type="Rhea" id="RHEA:22508"/>
        <dbReference type="Rhea" id="RHEA-COMP:17339"/>
        <dbReference type="Rhea" id="RHEA-COMP:17340"/>
        <dbReference type="ChEBI" id="CHEBI:33019"/>
        <dbReference type="ChEBI" id="CHEBI:61560"/>
        <dbReference type="ChEBI" id="CHEBI:173112"/>
        <dbReference type="EC" id="2.7.7.7"/>
    </reaction>
</comment>
<dbReference type="InterPro" id="IPR001098">
    <property type="entry name" value="DNA-dir_DNA_pol_A_palm_dom"/>
</dbReference>
<evidence type="ECO:0000256" key="2">
    <source>
        <dbReference type="ARBA" id="ARBA00022705"/>
    </source>
</evidence>
<dbReference type="SUPFAM" id="SSF56672">
    <property type="entry name" value="DNA/RNA polymerases"/>
    <property type="match status" value="1"/>
</dbReference>